<evidence type="ECO:0000313" key="8">
    <source>
        <dbReference type="EMBL" id="RGS32511.1"/>
    </source>
</evidence>
<evidence type="ECO:0000313" key="11">
    <source>
        <dbReference type="Proteomes" id="UP000325055"/>
    </source>
</evidence>
<feature type="transmembrane region" description="Helical" evidence="1">
    <location>
        <begin position="130"/>
        <end position="155"/>
    </location>
</feature>
<protein>
    <submittedName>
        <fullName evidence="3">DUF456 domain-containing protein</fullName>
    </submittedName>
</protein>
<keyword evidence="1" id="KW-0812">Transmembrane</keyword>
<feature type="transmembrane region" description="Helical" evidence="1">
    <location>
        <begin position="52"/>
        <end position="73"/>
    </location>
</feature>
<reference evidence="7" key="5">
    <citation type="submission" date="2023-08" db="EMBL/GenBank/DDBJ databases">
        <title>Reintroducing virulent viruses to syntetic microbiomes.</title>
        <authorList>
            <person name="Wilde J."/>
            <person name="Boyes R."/>
            <person name="Robinson A.V."/>
            <person name="Daisley B.A."/>
            <person name="Allen-Vercoe E."/>
        </authorList>
    </citation>
    <scope>NUCLEOTIDE SEQUENCE</scope>
    <source>
        <strain evidence="7">225I_12FAA</strain>
    </source>
</reference>
<evidence type="ECO:0000313" key="13">
    <source>
        <dbReference type="Proteomes" id="UP000482653"/>
    </source>
</evidence>
<evidence type="ECO:0000256" key="1">
    <source>
        <dbReference type="SAM" id="Phobius"/>
    </source>
</evidence>
<dbReference type="PANTHER" id="PTHR39165">
    <property type="entry name" value="IG HYPOTHETICAL 17883"/>
    <property type="match status" value="1"/>
</dbReference>
<feature type="transmembrane region" description="Helical" evidence="1">
    <location>
        <begin position="85"/>
        <end position="110"/>
    </location>
</feature>
<dbReference type="Proteomes" id="UP000283341">
    <property type="component" value="Unassembled WGS sequence"/>
</dbReference>
<evidence type="ECO:0000313" key="4">
    <source>
        <dbReference type="EMBL" id="KAA5413120.1"/>
    </source>
</evidence>
<dbReference type="EMBL" id="JARFID010000016">
    <property type="protein sequence ID" value="MDE8695561.1"/>
    <property type="molecule type" value="Genomic_DNA"/>
</dbReference>
<reference evidence="8 10" key="2">
    <citation type="submission" date="2018-08" db="EMBL/GenBank/DDBJ databases">
        <title>A genome reference for cultivated species of the human gut microbiota.</title>
        <authorList>
            <person name="Zou Y."/>
            <person name="Xue W."/>
            <person name="Luo G."/>
        </authorList>
    </citation>
    <scope>NUCLEOTIDE SEQUENCE [LARGE SCALE GENOMIC DNA]</scope>
    <source>
        <strain evidence="8 10">AF22-3AC</strain>
    </source>
</reference>
<evidence type="ECO:0000313" key="9">
    <source>
        <dbReference type="Proteomes" id="UP000061809"/>
    </source>
</evidence>
<evidence type="ECO:0000313" key="6">
    <source>
        <dbReference type="EMBL" id="MDE8695561.1"/>
    </source>
</evidence>
<reference evidence="11 12" key="3">
    <citation type="journal article" date="2019" name="Nat. Med.">
        <title>A library of human gut bacterial isolates paired with longitudinal multiomics data enables mechanistic microbiome research.</title>
        <authorList>
            <person name="Poyet M."/>
            <person name="Groussin M."/>
            <person name="Gibbons S.M."/>
            <person name="Avila-Pacheco J."/>
            <person name="Jiang X."/>
            <person name="Kearney S.M."/>
            <person name="Perrotta A.R."/>
            <person name="Berdy B."/>
            <person name="Zhao S."/>
            <person name="Lieberman T.D."/>
            <person name="Swanson P.K."/>
            <person name="Smith M."/>
            <person name="Roesemann S."/>
            <person name="Alexander J.E."/>
            <person name="Rich S.A."/>
            <person name="Livny J."/>
            <person name="Vlamakis H."/>
            <person name="Clish C."/>
            <person name="Bullock K."/>
            <person name="Deik A."/>
            <person name="Scott J."/>
            <person name="Pierce K.A."/>
            <person name="Xavier R.J."/>
            <person name="Alm E.J."/>
        </authorList>
    </citation>
    <scope>NUCLEOTIDE SEQUENCE [LARGE SCALE GENOMIC DNA]</scope>
    <source>
        <strain evidence="5 12">BIOML-A6</strain>
        <strain evidence="3 11">BIOML-A7</strain>
        <strain evidence="4 13">BIOML-A8</strain>
    </source>
</reference>
<dbReference type="PATRIC" id="fig|246787.4.peg.2124"/>
<dbReference type="RefSeq" id="WP_007212148.1">
    <property type="nucleotide sequence ID" value="NZ_CABMLT010000002.1"/>
</dbReference>
<dbReference type="eggNOG" id="COG2839">
    <property type="taxonomic scope" value="Bacteria"/>
</dbReference>
<dbReference type="Proteomes" id="UP001266995">
    <property type="component" value="Unassembled WGS sequence"/>
</dbReference>
<dbReference type="Proteomes" id="UP000325055">
    <property type="component" value="Unassembled WGS sequence"/>
</dbReference>
<gene>
    <name evidence="2" type="ORF">BcellWH2_02063</name>
    <name evidence="8" type="ORF">DWX97_23555</name>
    <name evidence="5" type="ORF">F2Y81_08895</name>
    <name evidence="3" type="ORF">F2Y86_19000</name>
    <name evidence="4" type="ORF">F2Y87_26385</name>
    <name evidence="6" type="ORF">PZH42_15735</name>
    <name evidence="7" type="ORF">RO785_02115</name>
</gene>
<evidence type="ECO:0000313" key="10">
    <source>
        <dbReference type="Proteomes" id="UP000283341"/>
    </source>
</evidence>
<evidence type="ECO:0000313" key="5">
    <source>
        <dbReference type="EMBL" id="KAA5419870.1"/>
    </source>
</evidence>
<dbReference type="KEGG" id="bcel:BcellWH2_02063"/>
<dbReference type="Proteomes" id="UP000061809">
    <property type="component" value="Chromosome"/>
</dbReference>
<accession>A0A0P0GPV9</accession>
<feature type="transmembrane region" description="Helical" evidence="1">
    <location>
        <begin position="5"/>
        <end position="26"/>
    </location>
</feature>
<sequence length="159" mass="16888">MLDIILIILGSLCLIVGLLGCILPIIPGPPISYAGLLLLHITDKAQFSTSQLLIWLFLVVIVQVLDYFTPMIGSKYSGGSKWGSWGCLIGSIVGIIFLGPWGIVIGPFGGAFIGELLGDRSARDALKSGIGALIGFLVGTVFKVVVCGYFVWCFVKALI</sequence>
<name>A0A0P0GPV9_9BACE</name>
<dbReference type="Pfam" id="PF04306">
    <property type="entry name" value="DUF456"/>
    <property type="match status" value="1"/>
</dbReference>
<keyword evidence="1" id="KW-1133">Transmembrane helix</keyword>
<reference evidence="2 9" key="1">
    <citation type="journal article" date="2015" name="Science">
        <title>Genetic determinants of in vivo fitness and diet responsiveness in multiple human gut Bacteroides.</title>
        <authorList>
            <person name="Wu M."/>
            <person name="McNulty N.P."/>
            <person name="Rodionov D.A."/>
            <person name="Khoroshkin M.S."/>
            <person name="Griffin N.W."/>
            <person name="Cheng J."/>
            <person name="Latreille P."/>
            <person name="Kerstetter R.A."/>
            <person name="Terrapon N."/>
            <person name="Henrissat B."/>
            <person name="Osterman A.L."/>
            <person name="Gordon J.I."/>
        </authorList>
    </citation>
    <scope>NUCLEOTIDE SEQUENCE [LARGE SCALE GENOMIC DNA]</scope>
    <source>
        <strain evidence="2 9">WH2</strain>
    </source>
</reference>
<dbReference type="AlphaFoldDB" id="A0A0P0GPV9"/>
<keyword evidence="1" id="KW-0472">Membrane</keyword>
<dbReference type="EMBL" id="JAVSNH010000001">
    <property type="protein sequence ID" value="MDT4509773.1"/>
    <property type="molecule type" value="Genomic_DNA"/>
</dbReference>
<dbReference type="EMBL" id="QRVJ01000035">
    <property type="protein sequence ID" value="RGS32511.1"/>
    <property type="molecule type" value="Genomic_DNA"/>
</dbReference>
<dbReference type="EMBL" id="VVYX01000054">
    <property type="protein sequence ID" value="KAA5413120.1"/>
    <property type="molecule type" value="Genomic_DNA"/>
</dbReference>
<dbReference type="PANTHER" id="PTHR39165:SF1">
    <property type="entry name" value="DUF456 DOMAIN-CONTAINING PROTEIN"/>
    <property type="match status" value="1"/>
</dbReference>
<dbReference type="InterPro" id="IPR007403">
    <property type="entry name" value="DUF456"/>
</dbReference>
<dbReference type="Proteomes" id="UP001221924">
    <property type="component" value="Unassembled WGS sequence"/>
</dbReference>
<evidence type="ECO:0000313" key="7">
    <source>
        <dbReference type="EMBL" id="MDT4509773.1"/>
    </source>
</evidence>
<organism evidence="2 9">
    <name type="scientific">Bacteroides cellulosilyticus</name>
    <dbReference type="NCBI Taxonomy" id="246787"/>
    <lineage>
        <taxon>Bacteria</taxon>
        <taxon>Pseudomonadati</taxon>
        <taxon>Bacteroidota</taxon>
        <taxon>Bacteroidia</taxon>
        <taxon>Bacteroidales</taxon>
        <taxon>Bacteroidaceae</taxon>
        <taxon>Bacteroides</taxon>
    </lineage>
</organism>
<evidence type="ECO:0000313" key="2">
    <source>
        <dbReference type="EMBL" id="ALJ59306.1"/>
    </source>
</evidence>
<dbReference type="EMBL" id="CP012801">
    <property type="protein sequence ID" value="ALJ59306.1"/>
    <property type="molecule type" value="Genomic_DNA"/>
</dbReference>
<dbReference type="EMBL" id="VVYV01000012">
    <property type="protein sequence ID" value="KAA5419870.1"/>
    <property type="molecule type" value="Genomic_DNA"/>
</dbReference>
<reference evidence="6" key="4">
    <citation type="submission" date="2023-03" db="EMBL/GenBank/DDBJ databases">
        <title>DFI Biobank Strains.</title>
        <authorList>
            <person name="Mostad J."/>
            <person name="Paddock L."/>
            <person name="Medina S."/>
            <person name="Waligurski E."/>
            <person name="Barat B."/>
            <person name="Smith R."/>
            <person name="Burgo V."/>
            <person name="Metcalfe C."/>
            <person name="Woodson C."/>
            <person name="Sundararajan A."/>
            <person name="Ramaswamy R."/>
            <person name="Lin H."/>
            <person name="Pamer E.G."/>
        </authorList>
    </citation>
    <scope>NUCLEOTIDE SEQUENCE</scope>
    <source>
        <strain evidence="6">DFI.9.5</strain>
    </source>
</reference>
<evidence type="ECO:0000313" key="12">
    <source>
        <dbReference type="Proteomes" id="UP000448877"/>
    </source>
</evidence>
<evidence type="ECO:0000313" key="3">
    <source>
        <dbReference type="EMBL" id="KAA5405937.1"/>
    </source>
</evidence>
<dbReference type="Proteomes" id="UP000448877">
    <property type="component" value="Unassembled WGS sequence"/>
</dbReference>
<dbReference type="EMBL" id="VVYW01000017">
    <property type="protein sequence ID" value="KAA5405937.1"/>
    <property type="molecule type" value="Genomic_DNA"/>
</dbReference>
<proteinExistence type="predicted"/>
<dbReference type="Proteomes" id="UP000482653">
    <property type="component" value="Unassembled WGS sequence"/>
</dbReference>